<keyword evidence="3" id="KW-1185">Reference proteome</keyword>
<evidence type="ECO:0000313" key="3">
    <source>
        <dbReference type="Proteomes" id="UP001642360"/>
    </source>
</evidence>
<dbReference type="CDD" id="cd01989">
    <property type="entry name" value="USP_STK_Ubox_N"/>
    <property type="match status" value="1"/>
</dbReference>
<feature type="compositionally biased region" description="Polar residues" evidence="1">
    <location>
        <begin position="257"/>
        <end position="275"/>
    </location>
</feature>
<feature type="region of interest" description="Disordered" evidence="1">
    <location>
        <begin position="247"/>
        <end position="275"/>
    </location>
</feature>
<protein>
    <submittedName>
        <fullName evidence="2">Uncharacterized protein</fullName>
    </submittedName>
</protein>
<sequence>MTSFVKTETGESSHSDEGVTVMISTRSDGFQNRSTTTFSGVCEIEEESSSDLFEIRDGAPMDTIQEEIESGGLFSFDFKNGDDVVYVAVGKSEHSSMDALLWTLNHLVNPSSTIVYLIHVCPETRHIPTPLGKIPISQVNPEQKESYMIQERSKRREFLQRFIDTCSASKVEVDTVLIESDMEAKAILDLIPILNIKKLVLGTTKSNLRKIRSRRGSGIADQILQNAPAYCEVNIICEGKEAVDQLIESPSPRGGNDTDSPKPTQEPDQITDSFSCNCFKPKAIA</sequence>
<dbReference type="InterPro" id="IPR014729">
    <property type="entry name" value="Rossmann-like_a/b/a_fold"/>
</dbReference>
<dbReference type="PANTHER" id="PTHR47382">
    <property type="entry name" value="U-BOX DOMAIN-CONTAINING PROTEIN 52-LIKE"/>
    <property type="match status" value="1"/>
</dbReference>
<gene>
    <name evidence="2" type="ORF">ILEXP_LOCUS25345</name>
</gene>
<name>A0ABC8SP65_9AQUA</name>
<proteinExistence type="predicted"/>
<accession>A0ABC8SP65</accession>
<dbReference type="SUPFAM" id="SSF52402">
    <property type="entry name" value="Adenine nucleotide alpha hydrolases-like"/>
    <property type="match status" value="1"/>
</dbReference>
<dbReference type="EMBL" id="CAUOFW020002914">
    <property type="protein sequence ID" value="CAK9156793.1"/>
    <property type="molecule type" value="Genomic_DNA"/>
</dbReference>
<organism evidence="2 3">
    <name type="scientific">Ilex paraguariensis</name>
    <name type="common">yerba mate</name>
    <dbReference type="NCBI Taxonomy" id="185542"/>
    <lineage>
        <taxon>Eukaryota</taxon>
        <taxon>Viridiplantae</taxon>
        <taxon>Streptophyta</taxon>
        <taxon>Embryophyta</taxon>
        <taxon>Tracheophyta</taxon>
        <taxon>Spermatophyta</taxon>
        <taxon>Magnoliopsida</taxon>
        <taxon>eudicotyledons</taxon>
        <taxon>Gunneridae</taxon>
        <taxon>Pentapetalae</taxon>
        <taxon>asterids</taxon>
        <taxon>campanulids</taxon>
        <taxon>Aquifoliales</taxon>
        <taxon>Aquifoliaceae</taxon>
        <taxon>Ilex</taxon>
    </lineage>
</organism>
<reference evidence="2 3" key="1">
    <citation type="submission" date="2024-02" db="EMBL/GenBank/DDBJ databases">
        <authorList>
            <person name="Vignale AGUSTIN F."/>
            <person name="Sosa J E."/>
            <person name="Modenutti C."/>
        </authorList>
    </citation>
    <scope>NUCLEOTIDE SEQUENCE [LARGE SCALE GENOMIC DNA]</scope>
</reference>
<evidence type="ECO:0000256" key="1">
    <source>
        <dbReference type="SAM" id="MobiDB-lite"/>
    </source>
</evidence>
<dbReference type="PANTHER" id="PTHR47382:SF3">
    <property type="entry name" value="ADENINE NUCLEOTIDE ALPHA HYDROLASES-LIKE SUPERFAMILY PROTEIN"/>
    <property type="match status" value="1"/>
</dbReference>
<comment type="caution">
    <text evidence="2">The sequence shown here is derived from an EMBL/GenBank/DDBJ whole genome shotgun (WGS) entry which is preliminary data.</text>
</comment>
<dbReference type="Proteomes" id="UP001642360">
    <property type="component" value="Unassembled WGS sequence"/>
</dbReference>
<evidence type="ECO:0000313" key="2">
    <source>
        <dbReference type="EMBL" id="CAK9156793.1"/>
    </source>
</evidence>
<dbReference type="Gene3D" id="3.40.50.620">
    <property type="entry name" value="HUPs"/>
    <property type="match status" value="1"/>
</dbReference>
<dbReference type="AlphaFoldDB" id="A0ABC8SP65"/>